<keyword evidence="2" id="KW-0539">Nucleus</keyword>
<dbReference type="PROSITE" id="PS50118">
    <property type="entry name" value="HMG_BOX_2"/>
    <property type="match status" value="2"/>
</dbReference>
<dbReference type="KEGG" id="kpin:30172855"/>
<evidence type="ECO:0000256" key="2">
    <source>
        <dbReference type="PROSITE-ProRule" id="PRU00267"/>
    </source>
</evidence>
<dbReference type="PANTHER" id="PTHR48112:SF22">
    <property type="entry name" value="MITOCHONDRIAL TRANSCRIPTION FACTOR A, ISOFORM B"/>
    <property type="match status" value="1"/>
</dbReference>
<protein>
    <recommendedName>
        <fullName evidence="3">HMG box domain-containing protein</fullName>
    </recommendedName>
</protein>
<reference evidence="4" key="1">
    <citation type="submission" date="2013-07" db="EMBL/GenBank/DDBJ databases">
        <title>The Genome Sequence of Cryptococcus pinus CBS10737.</title>
        <authorList>
            <consortium name="The Broad Institute Genome Sequencing Platform"/>
            <person name="Cuomo C."/>
            <person name="Litvintseva A."/>
            <person name="Chen Y."/>
            <person name="Heitman J."/>
            <person name="Sun S."/>
            <person name="Springer D."/>
            <person name="Dromer F."/>
            <person name="Young S.K."/>
            <person name="Zeng Q."/>
            <person name="Gargeya S."/>
            <person name="Fitzgerald M."/>
            <person name="Abouelleil A."/>
            <person name="Alvarado L."/>
            <person name="Berlin A.M."/>
            <person name="Chapman S.B."/>
            <person name="Dewar J."/>
            <person name="Goldberg J."/>
            <person name="Griggs A."/>
            <person name="Gujja S."/>
            <person name="Hansen M."/>
            <person name="Howarth C."/>
            <person name="Imamovic A."/>
            <person name="Larimer J."/>
            <person name="McCowan C."/>
            <person name="Murphy C."/>
            <person name="Pearson M."/>
            <person name="Priest M."/>
            <person name="Roberts A."/>
            <person name="Saif S."/>
            <person name="Shea T."/>
            <person name="Sykes S."/>
            <person name="Wortman J."/>
            <person name="Nusbaum C."/>
            <person name="Birren B."/>
        </authorList>
    </citation>
    <scope>NUCLEOTIDE SEQUENCE [LARGE SCALE GENOMIC DNA]</scope>
    <source>
        <strain evidence="4">CBS 10737</strain>
    </source>
</reference>
<dbReference type="EMBL" id="CP144523">
    <property type="protein sequence ID" value="WWC69997.1"/>
    <property type="molecule type" value="Genomic_DNA"/>
</dbReference>
<reference evidence="5" key="2">
    <citation type="submission" date="2013-07" db="EMBL/GenBank/DDBJ databases">
        <authorList>
            <consortium name="The Broad Institute Genome Sequencing Platform"/>
            <person name="Cuomo C."/>
            <person name="Litvintseva A."/>
            <person name="Chen Y."/>
            <person name="Heitman J."/>
            <person name="Sun S."/>
            <person name="Springer D."/>
            <person name="Dromer F."/>
            <person name="Young S.K."/>
            <person name="Zeng Q."/>
            <person name="Gargeya S."/>
            <person name="Fitzgerald M."/>
            <person name="Abouelleil A."/>
            <person name="Alvarado L."/>
            <person name="Berlin A.M."/>
            <person name="Chapman S.B."/>
            <person name="Dewar J."/>
            <person name="Goldberg J."/>
            <person name="Griggs A."/>
            <person name="Gujja S."/>
            <person name="Hansen M."/>
            <person name="Howarth C."/>
            <person name="Imamovic A."/>
            <person name="Larimer J."/>
            <person name="McCowan C."/>
            <person name="Murphy C."/>
            <person name="Pearson M."/>
            <person name="Priest M."/>
            <person name="Roberts A."/>
            <person name="Saif S."/>
            <person name="Shea T."/>
            <person name="Sykes S."/>
            <person name="Wortman J."/>
            <person name="Nusbaum C."/>
            <person name="Birren B."/>
        </authorList>
    </citation>
    <scope>NUCLEOTIDE SEQUENCE</scope>
    <source>
        <strain evidence="5">CBS 10737</strain>
    </source>
</reference>
<dbReference type="Pfam" id="PF00505">
    <property type="entry name" value="HMG_box"/>
    <property type="match status" value="2"/>
</dbReference>
<dbReference type="GO" id="GO:0005634">
    <property type="term" value="C:nucleus"/>
    <property type="evidence" value="ECO:0007669"/>
    <property type="project" value="UniProtKB-UniRule"/>
</dbReference>
<reference evidence="4" key="3">
    <citation type="submission" date="2016-07" db="EMBL/GenBank/DDBJ databases">
        <title>Evolution of pathogenesis and genome organization in the Tremellales.</title>
        <authorList>
            <person name="Cuomo C."/>
            <person name="Litvintseva A."/>
            <person name="Heitman J."/>
            <person name="Chen Y."/>
            <person name="Sun S."/>
            <person name="Springer D."/>
            <person name="Dromer F."/>
            <person name="Young S."/>
            <person name="Zeng Q."/>
            <person name="Chapman S."/>
            <person name="Gujja S."/>
            <person name="Saif S."/>
            <person name="Birren B."/>
        </authorList>
    </citation>
    <scope>NUCLEOTIDE SEQUENCE</scope>
    <source>
        <strain evidence="4">CBS 10737</strain>
    </source>
</reference>
<dbReference type="RefSeq" id="XP_019011174.1">
    <property type="nucleotide sequence ID" value="XM_019156216.1"/>
</dbReference>
<name>A0A1B9I388_9TREE</name>
<evidence type="ECO:0000313" key="6">
    <source>
        <dbReference type="Proteomes" id="UP000094020"/>
    </source>
</evidence>
<dbReference type="GO" id="GO:0003677">
    <property type="term" value="F:DNA binding"/>
    <property type="evidence" value="ECO:0007669"/>
    <property type="project" value="UniProtKB-UniRule"/>
</dbReference>
<dbReference type="Proteomes" id="UP000094020">
    <property type="component" value="Chromosome 5"/>
</dbReference>
<dbReference type="InterPro" id="IPR050342">
    <property type="entry name" value="HMGB"/>
</dbReference>
<evidence type="ECO:0000313" key="5">
    <source>
        <dbReference type="EMBL" id="WWC69997.1"/>
    </source>
</evidence>
<keyword evidence="1 2" id="KW-0238">DNA-binding</keyword>
<feature type="domain" description="HMG box" evidence="3">
    <location>
        <begin position="45"/>
        <end position="117"/>
    </location>
</feature>
<dbReference type="EMBL" id="KI894011">
    <property type="protein sequence ID" value="OCF49955.1"/>
    <property type="molecule type" value="Genomic_DNA"/>
</dbReference>
<organism evidence="4">
    <name type="scientific">Kwoniella pini CBS 10737</name>
    <dbReference type="NCBI Taxonomy" id="1296096"/>
    <lineage>
        <taxon>Eukaryota</taxon>
        <taxon>Fungi</taxon>
        <taxon>Dikarya</taxon>
        <taxon>Basidiomycota</taxon>
        <taxon>Agaricomycotina</taxon>
        <taxon>Tremellomycetes</taxon>
        <taxon>Tremellales</taxon>
        <taxon>Cryptococcaceae</taxon>
        <taxon>Kwoniella</taxon>
    </lineage>
</organism>
<evidence type="ECO:0000313" key="4">
    <source>
        <dbReference type="EMBL" id="OCF49955.1"/>
    </source>
</evidence>
<dbReference type="OrthoDB" id="5550281at2759"/>
<evidence type="ECO:0000256" key="1">
    <source>
        <dbReference type="ARBA" id="ARBA00023125"/>
    </source>
</evidence>
<dbReference type="PANTHER" id="PTHR48112">
    <property type="entry name" value="HIGH MOBILITY GROUP PROTEIN DSP1"/>
    <property type="match status" value="1"/>
</dbReference>
<dbReference type="Gene3D" id="1.10.30.10">
    <property type="entry name" value="High mobility group box domain"/>
    <property type="match status" value="2"/>
</dbReference>
<keyword evidence="6" id="KW-1185">Reference proteome</keyword>
<dbReference type="AlphaFoldDB" id="A0A1B9I388"/>
<accession>A0A1B9I388</accession>
<dbReference type="GeneID" id="30172855"/>
<dbReference type="SMART" id="SM00398">
    <property type="entry name" value="HMG"/>
    <property type="match status" value="2"/>
</dbReference>
<dbReference type="SUPFAM" id="SSF47095">
    <property type="entry name" value="HMG-box"/>
    <property type="match status" value="2"/>
</dbReference>
<sequence>MLSTIRPTLMGTAASIPTRLAFRQFGASLIVAKKKVIDPTLPVPPKGPPSAYTLFFKEFVLNPTNQIKNSEGKLDVKQIATEAGKSWSLINLTDKKNFELKSSNLRKEYEINLKNFWESTTPETRLEIEKLTGKKIKSPGGKKAYKKTIEQRQGNPGKPLTPYFAFAKEIRDSNQINNIPENLTSTEKLGYIAKETGKLWKELTEEAQQKYKDTYAAAKEKWEAWKVTQKDL</sequence>
<reference evidence="5" key="4">
    <citation type="submission" date="2024-02" db="EMBL/GenBank/DDBJ databases">
        <title>Comparative genomics of Cryptococcus and Kwoniella reveals pathogenesis evolution and contrasting modes of karyotype evolution via chromosome fusion or intercentromeric recombination.</title>
        <authorList>
            <person name="Coelho M.A."/>
            <person name="David-Palma M."/>
            <person name="Shea T."/>
            <person name="Bowers K."/>
            <person name="McGinley-Smith S."/>
            <person name="Mohammad A.W."/>
            <person name="Gnirke A."/>
            <person name="Yurkov A.M."/>
            <person name="Nowrousian M."/>
            <person name="Sun S."/>
            <person name="Cuomo C.A."/>
            <person name="Heitman J."/>
        </authorList>
    </citation>
    <scope>NUCLEOTIDE SEQUENCE</scope>
    <source>
        <strain evidence="5">CBS 10737</strain>
    </source>
</reference>
<dbReference type="InterPro" id="IPR036910">
    <property type="entry name" value="HMG_box_dom_sf"/>
</dbReference>
<evidence type="ECO:0000259" key="3">
    <source>
        <dbReference type="PROSITE" id="PS50118"/>
    </source>
</evidence>
<feature type="DNA-binding region" description="HMG box" evidence="2">
    <location>
        <begin position="156"/>
        <end position="230"/>
    </location>
</feature>
<feature type="domain" description="HMG box" evidence="3">
    <location>
        <begin position="156"/>
        <end position="230"/>
    </location>
</feature>
<feature type="DNA-binding region" description="HMG box" evidence="2">
    <location>
        <begin position="45"/>
        <end position="117"/>
    </location>
</feature>
<proteinExistence type="predicted"/>
<dbReference type="STRING" id="1296096.A0A1B9I388"/>
<gene>
    <name evidence="4" type="ORF">I206_04486</name>
    <name evidence="5" type="ORF">I206_103941</name>
</gene>
<dbReference type="InterPro" id="IPR009071">
    <property type="entry name" value="HMG_box_dom"/>
</dbReference>